<accession>A0ABQ2WA07</accession>
<comment type="caution">
    <text evidence="2">The sequence shown here is derived from an EMBL/GenBank/DDBJ whole genome shotgun (WGS) entry which is preliminary data.</text>
</comment>
<evidence type="ECO:0000313" key="2">
    <source>
        <dbReference type="EMBL" id="GGW44907.1"/>
    </source>
</evidence>
<sequence>MATQNNTDNYVTCPECKARVKAHRLKKHRRKQHDKKQANLQRPLLKDMTPAQRKRYLDSLDKPEREWSSDVMDRGMVSLGGGYGLGRSRKH</sequence>
<feature type="compositionally biased region" description="Basic and acidic residues" evidence="1">
    <location>
        <begin position="55"/>
        <end position="73"/>
    </location>
</feature>
<keyword evidence="3" id="KW-1185">Reference proteome</keyword>
<organism evidence="2 3">
    <name type="scientific">Halomonas johnsoniae</name>
    <dbReference type="NCBI Taxonomy" id="502832"/>
    <lineage>
        <taxon>Bacteria</taxon>
        <taxon>Pseudomonadati</taxon>
        <taxon>Pseudomonadota</taxon>
        <taxon>Gammaproteobacteria</taxon>
        <taxon>Oceanospirillales</taxon>
        <taxon>Halomonadaceae</taxon>
        <taxon>Halomonas</taxon>
    </lineage>
</organism>
<feature type="region of interest" description="Disordered" evidence="1">
    <location>
        <begin position="24"/>
        <end position="73"/>
    </location>
</feature>
<proteinExistence type="predicted"/>
<feature type="compositionally biased region" description="Basic residues" evidence="1">
    <location>
        <begin position="24"/>
        <end position="34"/>
    </location>
</feature>
<evidence type="ECO:0000313" key="3">
    <source>
        <dbReference type="Proteomes" id="UP000647585"/>
    </source>
</evidence>
<evidence type="ECO:0008006" key="4">
    <source>
        <dbReference type="Google" id="ProtNLM"/>
    </source>
</evidence>
<reference evidence="3" key="1">
    <citation type="journal article" date="2019" name="Int. J. Syst. Evol. Microbiol.">
        <title>The Global Catalogue of Microorganisms (GCM) 10K type strain sequencing project: providing services to taxonomists for standard genome sequencing and annotation.</title>
        <authorList>
            <consortium name="The Broad Institute Genomics Platform"/>
            <consortium name="The Broad Institute Genome Sequencing Center for Infectious Disease"/>
            <person name="Wu L."/>
            <person name="Ma J."/>
        </authorList>
    </citation>
    <scope>NUCLEOTIDE SEQUENCE [LARGE SCALE GENOMIC DNA]</scope>
    <source>
        <strain evidence="3">KCTC 22157</strain>
    </source>
</reference>
<name>A0ABQ2WA07_9GAMM</name>
<dbReference type="Proteomes" id="UP000647585">
    <property type="component" value="Unassembled WGS sequence"/>
</dbReference>
<gene>
    <name evidence="2" type="ORF">GCM10007158_01880</name>
</gene>
<evidence type="ECO:0000256" key="1">
    <source>
        <dbReference type="SAM" id="MobiDB-lite"/>
    </source>
</evidence>
<protein>
    <recommendedName>
        <fullName evidence="4">C2H2-type domain-containing protein</fullName>
    </recommendedName>
</protein>
<dbReference type="EMBL" id="BMXO01000001">
    <property type="protein sequence ID" value="GGW44907.1"/>
    <property type="molecule type" value="Genomic_DNA"/>
</dbReference>